<gene>
    <name evidence="8" type="ORF">P3T76_008881</name>
</gene>
<dbReference type="SUPFAM" id="SSF52833">
    <property type="entry name" value="Thioredoxin-like"/>
    <property type="match status" value="1"/>
</dbReference>
<protein>
    <submittedName>
        <fullName evidence="8">Thioredoxin domain-containing protein PLP3A</fullName>
    </submittedName>
</protein>
<dbReference type="InterPro" id="IPR036249">
    <property type="entry name" value="Thioredoxin-like_sf"/>
</dbReference>
<evidence type="ECO:0000256" key="1">
    <source>
        <dbReference type="ARBA" id="ARBA00004340"/>
    </source>
</evidence>
<comment type="subcellular location">
    <subcellularLocation>
        <location evidence="1">Host cell</location>
    </subcellularLocation>
    <subcellularLocation>
        <location evidence="2">Secreted</location>
    </subcellularLocation>
</comment>
<feature type="domain" description="Crinkler effector protein N-terminal" evidence="7">
    <location>
        <begin position="275"/>
        <end position="364"/>
    </location>
</feature>
<dbReference type="PANTHER" id="PTHR34496:SF6">
    <property type="entry name" value="GLYCOSYLTRANSFERASE 2-LIKE DOMAIN-CONTAINING PROTEIN"/>
    <property type="match status" value="1"/>
</dbReference>
<reference evidence="8" key="1">
    <citation type="submission" date="2023-08" db="EMBL/GenBank/DDBJ databases">
        <title>Reference Genome Resource for the Citrus Pathogen Phytophthora citrophthora.</title>
        <authorList>
            <person name="Moller H."/>
            <person name="Coetzee B."/>
            <person name="Rose L.J."/>
            <person name="Van Niekerk J.M."/>
        </authorList>
    </citation>
    <scope>NUCLEOTIDE SEQUENCE</scope>
    <source>
        <strain evidence="8">STE-U-9442</strain>
    </source>
</reference>
<keyword evidence="4" id="KW-0175">Coiled coil</keyword>
<evidence type="ECO:0000259" key="6">
    <source>
        <dbReference type="Pfam" id="PF00085"/>
    </source>
</evidence>
<evidence type="ECO:0000313" key="9">
    <source>
        <dbReference type="Proteomes" id="UP001259832"/>
    </source>
</evidence>
<organism evidence="8 9">
    <name type="scientific">Phytophthora citrophthora</name>
    <dbReference type="NCBI Taxonomy" id="4793"/>
    <lineage>
        <taxon>Eukaryota</taxon>
        <taxon>Sar</taxon>
        <taxon>Stramenopiles</taxon>
        <taxon>Oomycota</taxon>
        <taxon>Peronosporomycetes</taxon>
        <taxon>Peronosporales</taxon>
        <taxon>Peronosporaceae</taxon>
        <taxon>Phytophthora</taxon>
    </lineage>
</organism>
<feature type="domain" description="Crinkler effector protein N-terminal" evidence="7">
    <location>
        <begin position="1694"/>
        <end position="1805"/>
    </location>
</feature>
<dbReference type="InterPro" id="IPR021067">
    <property type="entry name" value="Glycosyltransferase"/>
</dbReference>
<dbReference type="PANTHER" id="PTHR34496">
    <property type="entry name" value="GLCNAC TRANSFERASE-RELATED"/>
    <property type="match status" value="1"/>
</dbReference>
<dbReference type="Gene3D" id="3.40.30.10">
    <property type="entry name" value="Glutaredoxin"/>
    <property type="match status" value="1"/>
</dbReference>
<dbReference type="Pfam" id="PF00085">
    <property type="entry name" value="Thioredoxin"/>
    <property type="match status" value="1"/>
</dbReference>
<dbReference type="Pfam" id="PF11397">
    <property type="entry name" value="GlcNAc"/>
    <property type="match status" value="1"/>
</dbReference>
<evidence type="ECO:0000256" key="5">
    <source>
        <dbReference type="SAM" id="MobiDB-lite"/>
    </source>
</evidence>
<name>A0AAD9GIQ6_9STRA</name>
<dbReference type="GO" id="GO:0005576">
    <property type="term" value="C:extracellular region"/>
    <property type="evidence" value="ECO:0007669"/>
    <property type="project" value="UniProtKB-SubCell"/>
</dbReference>
<keyword evidence="9" id="KW-1185">Reference proteome</keyword>
<proteinExistence type="predicted"/>
<sequence>MAAKFSMANTSGLFDSAAHVEASDRMQGAMEELKIKNERQEKVQAQEKEKQERDEKTRTRRIEEALAAKAQKEGDNSYVSGKKEEEDFDSDDEAMLDELEDDPELERIRAARLKQLKNEYEEKQTLMAKGHGEYREITQDEFLKEVTGSPLVAVHFYHRDFERCKIMDFHLAKLARSHIECKFLKLNAEKAPFFVEKLAIRVLPTVVCFKDGVAFPERVIGFDGLTDDDEEAELANFGSRANHHATSSDNFPTAALANKMVEIGAIREKNGDDDKSACVFPVNVSADQSVGDLKRAVKAKKKFQFSADELQLYLAKKEDDVWLTRDDISTVHDDLVLQRFKLMESLNFGDDFQPDQCQVHVLIVLPKVVPTIEGRFCDKFHVSIDFSDDVIYVRAPPLSGKTAMCQLLYNYLIQCKPDTLVAYVSAKLMPHPVNFREYFKLIYNCDFETFCTFKSDRAVLIDEAELTFDDDLLWRGYIKDTLDGLSPGLRFVLFSSCVWSDPEDAEEIEIELRSGGILQYIASNCRGIPTAEAFQREITSNGIPEETAEKMREIMNEVASGKVIRSDASKAVTAVELLTKFGFLYEDATQFYEFGVQLQFASILLLALLLPLVMGKSGFESTMGIVETNRSVNLDPSVQHIPLNPSQNDLRPPRPRVPDDPKLFVGLSVFRDGYRCAKTLFTGFKRAITPSNIVFGVVDQVYPSDQKCLDEYCKMATLEWPEQGECPFKDQIRVDERSAYASRGPTLARHQQQKLIQNEDFCLQLDGHSIFTNGWDEHLLQEWKGIGNEMAVLTTYIHHIHNFVAENGDNAAPKNLQMPHLCTTERGGNGLVRTVGASMIGGSKIPQLEALWGAGFSYSKCHAEKRVPVDSYTLWMFDGEEFLRASRLWTHGYDMYSPSKLGSVVYHNYTSVPARFEGIPVDQKIKDKEEEMGINRFKVLVGQPFEGRVSTMELDKFGFGTVRSFQQYLEFSGVTFEKGKKDGESCEQRHWVPYTNATEVEDIVGGGWKLYSTAKQEVTVENEGNTIGHLRQQAPSVSVDAFQLPLLCCSSASPMTEFLVISVVVAVLKQSMDLVTSNGNPVEGESPRENAGEVVPLTHSILSKAVLDAISATDSKLAFDMMLVNEHLITQDAANCSLKEEVSFLKETLAKQTKEQSDMYHYFHEKTDEHMARIAELEKDLAEVQEEKEKVLVSSQEVLENEQSERAAEQKKAQEELAVVKEELRLVHAFAAAKREMEAYIRTLETKIDAQRAVFQTKMQDLERNNLLEQARAKQELLGRMQAAKAELMLRTNDQVASSTQRTLLENEHFTQELAFQSRETEKLIERLDEAQQELVKVRAQNKVLESNEQLMAKKNRYYQKILAKLQSKTAENDATVQLQIRSPIENNEEDKKVTFSLPETTSGSVFEDEKRLETERQLQRALEWLRVFQKERQFILAQQDEVIQFLYRSLDEAAEAQRRKGSDTSMETTTHTEDTDIVNKRVEELLQLAPGTTTMDAFGRRVLVSRPALDELSSEDAHEVLLFLLEKLHHYQVRIAAIFPNGCQNSGSSATSPVKQMLERQLGVELPPIANSTPSPSSIRQKRGVFSHVAAAVDAGNTEWLKAKAAVHPQPQPLNPQLLAMATNQFNFTTQSPVKRRYQPVSVGKNTVVSPPRRTQTQIQPLIPWSKSEELMPWANTASAASITNWDPKMATMALNCLIVGDTGDAFAVRVDLWISVGELKNEIWEQKKNFLTLRNLDAGDLQLFLAKKDSGQGTWLTGEDAATVRLNDLEGFKKMNPLLFLNDSENFGESFEQCQNQIHVLVKLPAYTASTAYTPNAEIPRTTALIEPEKYAEECTTLDDWEVDSVHKIPLIWTFMSSLGGCTKTGEFFWRLEEKQVASILLDGWFRESSPGNINEFANMKSILMGSPGIGKSTLLCVMAFHLVLKHKKNVLVYRRLTKKKEENCLFYLGYEGDKVVYFSVERCKSDRAVNIYEDLGNRQGFSNVWLMLDGFRYQDIPEGLQTFRMLATSQQVDLKSQEQTDAYCCLLSSWSKKDLLLMGNLIYNFTIEDMEERFHYSGGSVREFTLATYEHIRRFMDNAVSAVSNDSKLLSTESSTFTDRAQVDRLRRTFIEDPNNRNHYLSRRHWIHMLDSQYAVSGLSVRLSAEGLLRIYTWAKNAGHGSLAGCAFEIYLHRLAGENRLTLFKSEYDLPALMEPDQPRHFSLKHLALSHRLSFCSGKPKDYVKPLTEWRDDDRYTYWYPDCDNFPNIDSIVKLAPTSRRKSNVAYLQFTIARENAIDGKQLNEMNKIFFPDDVKNAGDTDAPIYIAVCPDKESCQKFLLGPRPEVLAAKAECKIFVGYYQEAAFALAADGPTNYVPIKVREPSKYQSIHRKRKVDVMEE</sequence>
<accession>A0AAD9GIQ6</accession>
<keyword evidence="3" id="KW-0964">Secreted</keyword>
<evidence type="ECO:0000259" key="7">
    <source>
        <dbReference type="Pfam" id="PF20147"/>
    </source>
</evidence>
<evidence type="ECO:0000256" key="4">
    <source>
        <dbReference type="SAM" id="Coils"/>
    </source>
</evidence>
<dbReference type="CDD" id="cd02989">
    <property type="entry name" value="Phd_like_TxnDC9"/>
    <property type="match status" value="1"/>
</dbReference>
<dbReference type="Pfam" id="PF20147">
    <property type="entry name" value="Crinkler"/>
    <property type="match status" value="2"/>
</dbReference>
<feature type="domain" description="Thioredoxin" evidence="6">
    <location>
        <begin position="136"/>
        <end position="213"/>
    </location>
</feature>
<feature type="compositionally biased region" description="Basic and acidic residues" evidence="5">
    <location>
        <begin position="31"/>
        <end position="85"/>
    </location>
</feature>
<evidence type="ECO:0000313" key="8">
    <source>
        <dbReference type="EMBL" id="KAK1938806.1"/>
    </source>
</evidence>
<comment type="caution">
    <text evidence="8">The sequence shown here is derived from an EMBL/GenBank/DDBJ whole genome shotgun (WGS) entry which is preliminary data.</text>
</comment>
<dbReference type="EMBL" id="JASMQC010000017">
    <property type="protein sequence ID" value="KAK1938806.1"/>
    <property type="molecule type" value="Genomic_DNA"/>
</dbReference>
<feature type="region of interest" description="Disordered" evidence="5">
    <location>
        <begin position="1457"/>
        <end position="1476"/>
    </location>
</feature>
<evidence type="ECO:0000256" key="3">
    <source>
        <dbReference type="ARBA" id="ARBA00022525"/>
    </source>
</evidence>
<feature type="region of interest" description="Disordered" evidence="5">
    <location>
        <begin position="23"/>
        <end position="92"/>
    </location>
</feature>
<dbReference type="InterPro" id="IPR013766">
    <property type="entry name" value="Thioredoxin_domain"/>
</dbReference>
<feature type="coiled-coil region" evidence="4">
    <location>
        <begin position="1167"/>
        <end position="1194"/>
    </location>
</feature>
<feature type="coiled-coil region" evidence="4">
    <location>
        <begin position="1314"/>
        <end position="1348"/>
    </location>
</feature>
<dbReference type="InterPro" id="IPR045379">
    <property type="entry name" value="Crinkler_N"/>
</dbReference>
<dbReference type="GO" id="GO:0043657">
    <property type="term" value="C:host cell"/>
    <property type="evidence" value="ECO:0007669"/>
    <property type="project" value="UniProtKB-SubCell"/>
</dbReference>
<evidence type="ECO:0000256" key="2">
    <source>
        <dbReference type="ARBA" id="ARBA00004613"/>
    </source>
</evidence>
<dbReference type="Proteomes" id="UP001259832">
    <property type="component" value="Unassembled WGS sequence"/>
</dbReference>